<dbReference type="Proteomes" id="UP000007013">
    <property type="component" value="Chromosome"/>
</dbReference>
<reference evidence="2 3" key="1">
    <citation type="journal article" date="2011" name="J. Bacteriol.">
        <title>Genome sequence of the verrucomicrobium Opitutus terrae PB90-1, an abundant inhabitant of rice paddy soil ecosystems.</title>
        <authorList>
            <person name="van Passel M.W."/>
            <person name="Kant R."/>
            <person name="Palva A."/>
            <person name="Copeland A."/>
            <person name="Lucas S."/>
            <person name="Lapidus A."/>
            <person name="Glavina del Rio T."/>
            <person name="Pitluck S."/>
            <person name="Goltsman E."/>
            <person name="Clum A."/>
            <person name="Sun H."/>
            <person name="Schmutz J."/>
            <person name="Larimer F.W."/>
            <person name="Land M.L."/>
            <person name="Hauser L."/>
            <person name="Kyrpides N."/>
            <person name="Mikhailova N."/>
            <person name="Richardson P.P."/>
            <person name="Janssen P.H."/>
            <person name="de Vos W.M."/>
            <person name="Smidt H."/>
        </authorList>
    </citation>
    <scope>NUCLEOTIDE SEQUENCE [LARGE SCALE GENOMIC DNA]</scope>
    <source>
        <strain evidence="3">DSM 11246 / JCM 15787 / PB90-1</strain>
    </source>
</reference>
<dbReference type="SUPFAM" id="SSF110849">
    <property type="entry name" value="ParB/Sulfiredoxin"/>
    <property type="match status" value="1"/>
</dbReference>
<dbReference type="AlphaFoldDB" id="B1ZXK7"/>
<evidence type="ECO:0000256" key="1">
    <source>
        <dbReference type="SAM" id="MobiDB-lite"/>
    </source>
</evidence>
<feature type="region of interest" description="Disordered" evidence="1">
    <location>
        <begin position="1"/>
        <end position="28"/>
    </location>
</feature>
<dbReference type="InterPro" id="IPR036086">
    <property type="entry name" value="ParB/Sulfiredoxin_sf"/>
</dbReference>
<proteinExistence type="predicted"/>
<dbReference type="OrthoDB" id="9770440at2"/>
<dbReference type="HOGENOM" id="CLU_982908_0_0_0"/>
<organism evidence="2 3">
    <name type="scientific">Opitutus terrae (strain DSM 11246 / JCM 15787 / PB90-1)</name>
    <dbReference type="NCBI Taxonomy" id="452637"/>
    <lineage>
        <taxon>Bacteria</taxon>
        <taxon>Pseudomonadati</taxon>
        <taxon>Verrucomicrobiota</taxon>
        <taxon>Opitutia</taxon>
        <taxon>Opitutales</taxon>
        <taxon>Opitutaceae</taxon>
        <taxon>Opitutus</taxon>
    </lineage>
</organism>
<dbReference type="KEGG" id="ote:Oter_3727"/>
<protein>
    <recommendedName>
        <fullName evidence="4">ParB domain protein nuclease</fullName>
    </recommendedName>
</protein>
<feature type="compositionally biased region" description="Basic residues" evidence="1">
    <location>
        <begin position="1"/>
        <end position="20"/>
    </location>
</feature>
<gene>
    <name evidence="2" type="ordered locus">Oter_3727</name>
</gene>
<sequence>MAKATMRRMPARKRPRKAKAGTRGAVPSDTVLPELSGECLAAKEAVERCGGVVAGQYLDPLGGQPLLVAVLPLEKVEPTPFQRDVSDAHHKRLADVLDRTGIFLDPIIAIRAPSGFWTPNGGHRLAAMRRLGAKSITALVVPKREVAWQILALNTEKAHNLKDKSLEVLRISRHLMEERVDKSEKECGYYFEEPSFIIMGLCYEQNARFSGGVYHSFVRRLTAFSDVALAQALKGHERHAAMLLELDQKVGEIVQKLKARGFVSPYLKSFVVARANPLRFMKELPELDDLLKTIRTKVERFNVEKVKQEDIVASGGGAPDEE</sequence>
<accession>B1ZXK7</accession>
<evidence type="ECO:0008006" key="4">
    <source>
        <dbReference type="Google" id="ProtNLM"/>
    </source>
</evidence>
<dbReference type="EMBL" id="CP001032">
    <property type="protein sequence ID" value="ACB77002.1"/>
    <property type="molecule type" value="Genomic_DNA"/>
</dbReference>
<evidence type="ECO:0000313" key="3">
    <source>
        <dbReference type="Proteomes" id="UP000007013"/>
    </source>
</evidence>
<dbReference type="RefSeq" id="WP_012376531.1">
    <property type="nucleotide sequence ID" value="NC_010571.1"/>
</dbReference>
<dbReference type="STRING" id="452637.Oter_3727"/>
<dbReference type="Gene3D" id="3.90.1530.10">
    <property type="entry name" value="Conserved hypothetical protein from pyrococcus furiosus pfu- 392566-001, ParB domain"/>
    <property type="match status" value="1"/>
</dbReference>
<dbReference type="eggNOG" id="COG1475">
    <property type="taxonomic scope" value="Bacteria"/>
</dbReference>
<keyword evidence="3" id="KW-1185">Reference proteome</keyword>
<evidence type="ECO:0000313" key="2">
    <source>
        <dbReference type="EMBL" id="ACB77002.1"/>
    </source>
</evidence>
<name>B1ZXK7_OPITP</name>